<proteinExistence type="predicted"/>
<name>A0A0C2FH56_9BILA</name>
<sequence>MTDALRQMFLSYHNDARLRVAKGIEPNNVGNLNPAKNMYKLTKEAGDTSPQLEWDCAMEKQAQDAIAACPSSLGSWQNMAQNLMRYMVC</sequence>
<dbReference type="InterPro" id="IPR035940">
    <property type="entry name" value="CAP_sf"/>
</dbReference>
<keyword evidence="3" id="KW-1185">Reference proteome</keyword>
<evidence type="ECO:0000313" key="2">
    <source>
        <dbReference type="EMBL" id="KIH47880.1"/>
    </source>
</evidence>
<dbReference type="AlphaFoldDB" id="A0A0C2FH56"/>
<dbReference type="OrthoDB" id="5852827at2759"/>
<gene>
    <name evidence="2" type="ORF">ANCDUO_22055</name>
</gene>
<organism evidence="2 3">
    <name type="scientific">Ancylostoma duodenale</name>
    <dbReference type="NCBI Taxonomy" id="51022"/>
    <lineage>
        <taxon>Eukaryota</taxon>
        <taxon>Metazoa</taxon>
        <taxon>Ecdysozoa</taxon>
        <taxon>Nematoda</taxon>
        <taxon>Chromadorea</taxon>
        <taxon>Rhabditida</taxon>
        <taxon>Rhabditina</taxon>
        <taxon>Rhabditomorpha</taxon>
        <taxon>Strongyloidea</taxon>
        <taxon>Ancylostomatidae</taxon>
        <taxon>Ancylostomatinae</taxon>
        <taxon>Ancylostoma</taxon>
    </lineage>
</organism>
<dbReference type="Gene3D" id="3.40.33.10">
    <property type="entry name" value="CAP"/>
    <property type="match status" value="1"/>
</dbReference>
<protein>
    <recommendedName>
        <fullName evidence="1">SCP domain-containing protein</fullName>
    </recommendedName>
</protein>
<accession>A0A0C2FH56</accession>
<dbReference type="Pfam" id="PF00188">
    <property type="entry name" value="CAP"/>
    <property type="match status" value="1"/>
</dbReference>
<dbReference type="Proteomes" id="UP000054047">
    <property type="component" value="Unassembled WGS sequence"/>
</dbReference>
<reference evidence="2 3" key="1">
    <citation type="submission" date="2013-12" db="EMBL/GenBank/DDBJ databases">
        <title>Draft genome of the parsitic nematode Ancylostoma duodenale.</title>
        <authorList>
            <person name="Mitreva M."/>
        </authorList>
    </citation>
    <scope>NUCLEOTIDE SEQUENCE [LARGE SCALE GENOMIC DNA]</scope>
    <source>
        <strain evidence="2 3">Zhejiang</strain>
    </source>
</reference>
<dbReference type="EMBL" id="KN764853">
    <property type="protein sequence ID" value="KIH47880.1"/>
    <property type="molecule type" value="Genomic_DNA"/>
</dbReference>
<dbReference type="SUPFAM" id="SSF55797">
    <property type="entry name" value="PR-1-like"/>
    <property type="match status" value="1"/>
</dbReference>
<evidence type="ECO:0000259" key="1">
    <source>
        <dbReference type="Pfam" id="PF00188"/>
    </source>
</evidence>
<dbReference type="InterPro" id="IPR014044">
    <property type="entry name" value="CAP_dom"/>
</dbReference>
<evidence type="ECO:0000313" key="3">
    <source>
        <dbReference type="Proteomes" id="UP000054047"/>
    </source>
</evidence>
<feature type="domain" description="SCP" evidence="1">
    <location>
        <begin position="10"/>
        <end position="77"/>
    </location>
</feature>